<feature type="transmembrane region" description="Helical" evidence="2">
    <location>
        <begin position="309"/>
        <end position="328"/>
    </location>
</feature>
<protein>
    <submittedName>
        <fullName evidence="3">Uncharacterized protein</fullName>
    </submittedName>
</protein>
<feature type="transmembrane region" description="Helical" evidence="2">
    <location>
        <begin position="157"/>
        <end position="180"/>
    </location>
</feature>
<feature type="transmembrane region" description="Helical" evidence="2">
    <location>
        <begin position="349"/>
        <end position="370"/>
    </location>
</feature>
<dbReference type="InterPro" id="IPR045931">
    <property type="entry name" value="DUF6350"/>
</dbReference>
<keyword evidence="2" id="KW-1133">Transmembrane helix</keyword>
<feature type="transmembrane region" description="Helical" evidence="2">
    <location>
        <begin position="128"/>
        <end position="151"/>
    </location>
</feature>
<evidence type="ECO:0000313" key="3">
    <source>
        <dbReference type="EMBL" id="GAA1965722.1"/>
    </source>
</evidence>
<gene>
    <name evidence="3" type="ORF">GCM10009817_01900</name>
</gene>
<name>A0ABN2R9H7_9MICO</name>
<keyword evidence="4" id="KW-1185">Reference proteome</keyword>
<comment type="caution">
    <text evidence="3">The sequence shown here is derived from an EMBL/GenBank/DDBJ whole genome shotgun (WGS) entry which is preliminary data.</text>
</comment>
<dbReference type="Proteomes" id="UP001500013">
    <property type="component" value="Unassembled WGS sequence"/>
</dbReference>
<keyword evidence="2" id="KW-0812">Transmembrane</keyword>
<feature type="transmembrane region" description="Helical" evidence="2">
    <location>
        <begin position="267"/>
        <end position="289"/>
    </location>
</feature>
<feature type="compositionally biased region" description="Low complexity" evidence="1">
    <location>
        <begin position="7"/>
        <end position="23"/>
    </location>
</feature>
<feature type="transmembrane region" description="Helical" evidence="2">
    <location>
        <begin position="242"/>
        <end position="260"/>
    </location>
</feature>
<proteinExistence type="predicted"/>
<evidence type="ECO:0000313" key="4">
    <source>
        <dbReference type="Proteomes" id="UP001500013"/>
    </source>
</evidence>
<organism evidence="3 4">
    <name type="scientific">Terrabacter lapilli</name>
    <dbReference type="NCBI Taxonomy" id="436231"/>
    <lineage>
        <taxon>Bacteria</taxon>
        <taxon>Bacillati</taxon>
        <taxon>Actinomycetota</taxon>
        <taxon>Actinomycetes</taxon>
        <taxon>Micrococcales</taxon>
        <taxon>Intrasporangiaceae</taxon>
        <taxon>Terrabacter</taxon>
    </lineage>
</organism>
<sequence length="431" mass="43960">MRPLAPPSTTTTPPAKSATATTSPSTAVPAALRAGALAAVGTWVVVVLPALVGWLAAPETTVGWFSAVSLASAVWFLGHGQSVGAGGVAISVTPLLLLAVFVHIAYRFARRLAATERHRVGGTDWSRVAQWGVVPGFVVGYGLVSALFALLTLGGPATPGVAAVLGSLLVPVAALGFVMLRPDDEEAPAFVRTWFRRGPTWLPSVWRTGWRAAGLLLGLGLLVAVVRLAVSWSAVADIQDQYGSNLGAVVVISLAQLALLGNGATWALSFLAGPGFQVALGSTISPAGAHPGLLPLVPVFGALPQAADYPAMTYAVLLAPVALGAWVGRRVDTELEFFGDVRARLLATGVAAVVAVAVVVAVTALGRGAVGVDRLSSVGPHLWSFAAALTAEVVAGALLYVGALILLERRRERSTQEPDAGPGAGATADAD</sequence>
<feature type="transmembrane region" description="Helical" evidence="2">
    <location>
        <begin position="84"/>
        <end position="108"/>
    </location>
</feature>
<dbReference type="Pfam" id="PF19877">
    <property type="entry name" value="DUF6350"/>
    <property type="match status" value="1"/>
</dbReference>
<evidence type="ECO:0000256" key="2">
    <source>
        <dbReference type="SAM" id="Phobius"/>
    </source>
</evidence>
<feature type="transmembrane region" description="Helical" evidence="2">
    <location>
        <begin position="34"/>
        <end position="55"/>
    </location>
</feature>
<feature type="transmembrane region" description="Helical" evidence="2">
    <location>
        <begin position="212"/>
        <end position="230"/>
    </location>
</feature>
<evidence type="ECO:0000256" key="1">
    <source>
        <dbReference type="SAM" id="MobiDB-lite"/>
    </source>
</evidence>
<feature type="transmembrane region" description="Helical" evidence="2">
    <location>
        <begin position="382"/>
        <end position="407"/>
    </location>
</feature>
<keyword evidence="2" id="KW-0472">Membrane</keyword>
<feature type="transmembrane region" description="Helical" evidence="2">
    <location>
        <begin position="62"/>
        <end position="78"/>
    </location>
</feature>
<dbReference type="RefSeq" id="WP_344057500.1">
    <property type="nucleotide sequence ID" value="NZ_BAAAPU010000001.1"/>
</dbReference>
<reference evidence="3 4" key="1">
    <citation type="journal article" date="2019" name="Int. J. Syst. Evol. Microbiol.">
        <title>The Global Catalogue of Microorganisms (GCM) 10K type strain sequencing project: providing services to taxonomists for standard genome sequencing and annotation.</title>
        <authorList>
            <consortium name="The Broad Institute Genomics Platform"/>
            <consortium name="The Broad Institute Genome Sequencing Center for Infectious Disease"/>
            <person name="Wu L."/>
            <person name="Ma J."/>
        </authorList>
    </citation>
    <scope>NUCLEOTIDE SEQUENCE [LARGE SCALE GENOMIC DNA]</scope>
    <source>
        <strain evidence="3 4">JCM 15628</strain>
    </source>
</reference>
<dbReference type="EMBL" id="BAAAPU010000001">
    <property type="protein sequence ID" value="GAA1965722.1"/>
    <property type="molecule type" value="Genomic_DNA"/>
</dbReference>
<feature type="region of interest" description="Disordered" evidence="1">
    <location>
        <begin position="1"/>
        <end position="23"/>
    </location>
</feature>
<accession>A0ABN2R9H7</accession>